<comment type="caution">
    <text evidence="1">The sequence shown here is derived from an EMBL/GenBank/DDBJ whole genome shotgun (WGS) entry which is preliminary data.</text>
</comment>
<evidence type="ECO:0000313" key="1">
    <source>
        <dbReference type="EMBL" id="KAK4820993.1"/>
    </source>
</evidence>
<sequence>MHVLINSETCFISVTGNLLNMSPMVMAVWMLLLHGGCLQGIVPEASEWVEQMFYTSGRSSVW</sequence>
<keyword evidence="2" id="KW-1185">Reference proteome</keyword>
<accession>A0AAN7N3D4</accession>
<reference evidence="1 2" key="1">
    <citation type="journal article" date="2023" name="J. Hered.">
        <title>Chromosome-level genome of the wood stork (Mycteria americana) provides insight into avian chromosome evolution.</title>
        <authorList>
            <person name="Flamio R. Jr."/>
            <person name="Ramstad K.M."/>
        </authorList>
    </citation>
    <scope>NUCLEOTIDE SEQUENCE [LARGE SCALE GENOMIC DNA]</scope>
    <source>
        <strain evidence="1">JAX WOST 10</strain>
    </source>
</reference>
<name>A0AAN7N3D4_MYCAM</name>
<dbReference type="AlphaFoldDB" id="A0AAN7N3D4"/>
<dbReference type="Proteomes" id="UP001333110">
    <property type="component" value="Unassembled WGS sequence"/>
</dbReference>
<gene>
    <name evidence="1" type="ORF">QYF61_009459</name>
</gene>
<organism evidence="1 2">
    <name type="scientific">Mycteria americana</name>
    <name type="common">Wood stork</name>
    <dbReference type="NCBI Taxonomy" id="33587"/>
    <lineage>
        <taxon>Eukaryota</taxon>
        <taxon>Metazoa</taxon>
        <taxon>Chordata</taxon>
        <taxon>Craniata</taxon>
        <taxon>Vertebrata</taxon>
        <taxon>Euteleostomi</taxon>
        <taxon>Archelosauria</taxon>
        <taxon>Archosauria</taxon>
        <taxon>Dinosauria</taxon>
        <taxon>Saurischia</taxon>
        <taxon>Theropoda</taxon>
        <taxon>Coelurosauria</taxon>
        <taxon>Aves</taxon>
        <taxon>Neognathae</taxon>
        <taxon>Neoaves</taxon>
        <taxon>Aequornithes</taxon>
        <taxon>Ciconiiformes</taxon>
        <taxon>Ciconiidae</taxon>
        <taxon>Mycteria</taxon>
    </lineage>
</organism>
<evidence type="ECO:0000313" key="2">
    <source>
        <dbReference type="Proteomes" id="UP001333110"/>
    </source>
</evidence>
<proteinExistence type="predicted"/>
<protein>
    <submittedName>
        <fullName evidence="1">Uncharacterized protein</fullName>
    </submittedName>
</protein>
<dbReference type="EMBL" id="JAUNZN010000005">
    <property type="protein sequence ID" value="KAK4820993.1"/>
    <property type="molecule type" value="Genomic_DNA"/>
</dbReference>